<keyword evidence="1" id="KW-1133">Transmembrane helix</keyword>
<accession>A0A8J3HA99</accession>
<name>A0A8J3HA99_9RHOB</name>
<reference evidence="2" key="2">
    <citation type="submission" date="2020-09" db="EMBL/GenBank/DDBJ databases">
        <authorList>
            <person name="Sun Q."/>
            <person name="Zhou Y."/>
        </authorList>
    </citation>
    <scope>NUCLEOTIDE SEQUENCE</scope>
    <source>
        <strain evidence="2">CGMCC 1.7081</strain>
    </source>
</reference>
<sequence length="92" mass="10266">MVELAVPALAERYRATPWHRHHIIERYGLLNIFILGEILLSISFMMGPLYSHGFDWALISAALASLMIVFTLSGGSISSRPNIWSPAGCRPR</sequence>
<keyword evidence="3" id="KW-1185">Reference proteome</keyword>
<keyword evidence="1" id="KW-0812">Transmembrane</keyword>
<dbReference type="AlphaFoldDB" id="A0A8J3HA99"/>
<proteinExistence type="predicted"/>
<comment type="caution">
    <text evidence="2">The sequence shown here is derived from an EMBL/GenBank/DDBJ whole genome shotgun (WGS) entry which is preliminary data.</text>
</comment>
<evidence type="ECO:0000256" key="1">
    <source>
        <dbReference type="SAM" id="Phobius"/>
    </source>
</evidence>
<dbReference type="Proteomes" id="UP000611500">
    <property type="component" value="Unassembled WGS sequence"/>
</dbReference>
<dbReference type="EMBL" id="BNAP01000013">
    <property type="protein sequence ID" value="GHG94846.1"/>
    <property type="molecule type" value="Genomic_DNA"/>
</dbReference>
<feature type="transmembrane region" description="Helical" evidence="1">
    <location>
        <begin position="56"/>
        <end position="75"/>
    </location>
</feature>
<dbReference type="InterPro" id="IPR010640">
    <property type="entry name" value="Low_temperature_requirement_A"/>
</dbReference>
<protein>
    <submittedName>
        <fullName evidence="2">Uncharacterized protein</fullName>
    </submittedName>
</protein>
<dbReference type="Pfam" id="PF06772">
    <property type="entry name" value="LtrA"/>
    <property type="match status" value="1"/>
</dbReference>
<evidence type="ECO:0000313" key="2">
    <source>
        <dbReference type="EMBL" id="GHG94846.1"/>
    </source>
</evidence>
<reference evidence="2" key="1">
    <citation type="journal article" date="2014" name="Int. J. Syst. Evol. Microbiol.">
        <title>Complete genome sequence of Corynebacterium casei LMG S-19264T (=DSM 44701T), isolated from a smear-ripened cheese.</title>
        <authorList>
            <consortium name="US DOE Joint Genome Institute (JGI-PGF)"/>
            <person name="Walter F."/>
            <person name="Albersmeier A."/>
            <person name="Kalinowski J."/>
            <person name="Ruckert C."/>
        </authorList>
    </citation>
    <scope>NUCLEOTIDE SEQUENCE</scope>
    <source>
        <strain evidence="2">CGMCC 1.7081</strain>
    </source>
</reference>
<feature type="transmembrane region" description="Helical" evidence="1">
    <location>
        <begin position="29"/>
        <end position="50"/>
    </location>
</feature>
<organism evidence="2 3">
    <name type="scientific">Pseudodonghicola xiamenensis</name>
    <dbReference type="NCBI Taxonomy" id="337702"/>
    <lineage>
        <taxon>Bacteria</taxon>
        <taxon>Pseudomonadati</taxon>
        <taxon>Pseudomonadota</taxon>
        <taxon>Alphaproteobacteria</taxon>
        <taxon>Rhodobacterales</taxon>
        <taxon>Paracoccaceae</taxon>
        <taxon>Pseudodonghicola</taxon>
    </lineage>
</organism>
<gene>
    <name evidence="2" type="ORF">GCM10010961_28160</name>
</gene>
<keyword evidence="1" id="KW-0472">Membrane</keyword>
<dbReference type="RefSeq" id="WP_028094253.1">
    <property type="nucleotide sequence ID" value="NZ_BNAP01000013.1"/>
</dbReference>
<evidence type="ECO:0000313" key="3">
    <source>
        <dbReference type="Proteomes" id="UP000611500"/>
    </source>
</evidence>